<feature type="compositionally biased region" description="Polar residues" evidence="2">
    <location>
        <begin position="1"/>
        <end position="13"/>
    </location>
</feature>
<evidence type="ECO:0000256" key="2">
    <source>
        <dbReference type="SAM" id="MobiDB-lite"/>
    </source>
</evidence>
<gene>
    <name evidence="4" type="ORF">PISL3812_07026</name>
</gene>
<dbReference type="PANTHER" id="PTHR46910">
    <property type="entry name" value="TRANSCRIPTION FACTOR PDR1"/>
    <property type="match status" value="1"/>
</dbReference>
<dbReference type="Pfam" id="PF04082">
    <property type="entry name" value="Fungal_trans"/>
    <property type="match status" value="1"/>
</dbReference>
<dbReference type="GO" id="GO:0008270">
    <property type="term" value="F:zinc ion binding"/>
    <property type="evidence" value="ECO:0007669"/>
    <property type="project" value="InterPro"/>
</dbReference>
<dbReference type="Proteomes" id="UP000054383">
    <property type="component" value="Unassembled WGS sequence"/>
</dbReference>
<feature type="region of interest" description="Disordered" evidence="2">
    <location>
        <begin position="52"/>
        <end position="90"/>
    </location>
</feature>
<dbReference type="PANTHER" id="PTHR46910:SF5">
    <property type="entry name" value="ZN(II)2CYS6 TRANSCRIPTION FACTOR (EUROFUNG)"/>
    <property type="match status" value="1"/>
</dbReference>
<dbReference type="OrthoDB" id="103819at2759"/>
<dbReference type="GO" id="GO:0003677">
    <property type="term" value="F:DNA binding"/>
    <property type="evidence" value="ECO:0007669"/>
    <property type="project" value="InterPro"/>
</dbReference>
<protein>
    <submittedName>
        <fullName evidence="4">Thiamine repressible genes regulatory protein thi1</fullName>
    </submittedName>
</protein>
<evidence type="ECO:0000259" key="3">
    <source>
        <dbReference type="SMART" id="SM00906"/>
    </source>
</evidence>
<dbReference type="InterPro" id="IPR007219">
    <property type="entry name" value="XnlR_reg_dom"/>
</dbReference>
<dbReference type="InterPro" id="IPR050987">
    <property type="entry name" value="AtrR-like"/>
</dbReference>
<sequence length="606" mass="67665">MHSQPSPANQVTSHLLEASSASEGYRGDSSFNAHVRRVRDTLKNAASDMGSIAASSLGDDDPRGGDSTTIDTLDFEIPDSPDTSSSREDLQYPELENKTLPPINSVLLLLRLIQDEKQDFFLNMPVINETEFAEYCQQVYFAIRRYSLTTWAIVNVGLFYLFVGLKEHHYDRIGVTASDIDSYIQILNANIDSTINSFRLCLTPSVEACQAMSFLTMFYMRAGRPAMAWKLNSAGARMCIDMGFHRLPGKYKSREEFKKHLIFWHIYVVDKGLAFTLGRTPSIPHYDVSTELPSIPEDLPADIPEGPAYLYAAFLEFSVISGDMYIKLFSAAAQREPQRIRVERAEFFAKQLTEVNENIQNTFRDNVLTNNAFEIIAILLNIMTQCLVTIVYRIVPCETPNSHPLRCSSSCVNAARGALMAILRASETFGQKSPNPWGMLFSYVPFTSFIVLAGNTVAVPSVEDLTILWSALSSIEPVSVTSPSGKKLYDTCKAFYRIAENTVSRYTERRVTTTTASAENHLLSSLDIANPPSQLLPSSSYIPEQQQTILHQSFQLPSDDISAAGLQQVMTPRAWGAVMNDFDADIDPVAMASFIEPYLFFDRDMS</sequence>
<evidence type="ECO:0000313" key="4">
    <source>
        <dbReference type="EMBL" id="CRG89986.1"/>
    </source>
</evidence>
<reference evidence="4 5" key="1">
    <citation type="submission" date="2015-04" db="EMBL/GenBank/DDBJ databases">
        <authorList>
            <person name="Syromyatnikov M.Y."/>
            <person name="Popov V.N."/>
        </authorList>
    </citation>
    <scope>NUCLEOTIDE SEQUENCE [LARGE SCALE GENOMIC DNA]</scope>
    <source>
        <strain evidence="4">WF-38-12</strain>
    </source>
</reference>
<keyword evidence="5" id="KW-1185">Reference proteome</keyword>
<dbReference type="GO" id="GO:0003700">
    <property type="term" value="F:DNA-binding transcription factor activity"/>
    <property type="evidence" value="ECO:0007669"/>
    <property type="project" value="InterPro"/>
</dbReference>
<evidence type="ECO:0000313" key="5">
    <source>
        <dbReference type="Proteomes" id="UP000054383"/>
    </source>
</evidence>
<dbReference type="GO" id="GO:0006351">
    <property type="term" value="P:DNA-templated transcription"/>
    <property type="evidence" value="ECO:0007669"/>
    <property type="project" value="InterPro"/>
</dbReference>
<proteinExistence type="predicted"/>
<dbReference type="EMBL" id="CVMT01000007">
    <property type="protein sequence ID" value="CRG89986.1"/>
    <property type="molecule type" value="Genomic_DNA"/>
</dbReference>
<dbReference type="STRING" id="28573.A0A0U1M4N3"/>
<dbReference type="OMA" id="DANIHEY"/>
<keyword evidence="1" id="KW-0539">Nucleus</keyword>
<feature type="region of interest" description="Disordered" evidence="2">
    <location>
        <begin position="1"/>
        <end position="33"/>
    </location>
</feature>
<evidence type="ECO:0000256" key="1">
    <source>
        <dbReference type="ARBA" id="ARBA00023242"/>
    </source>
</evidence>
<feature type="domain" description="Xylanolytic transcriptional activator regulatory" evidence="3">
    <location>
        <begin position="228"/>
        <end position="299"/>
    </location>
</feature>
<accession>A0A0U1M4N3</accession>
<organism evidence="4 5">
    <name type="scientific">Talaromyces islandicus</name>
    <name type="common">Penicillium islandicum</name>
    <dbReference type="NCBI Taxonomy" id="28573"/>
    <lineage>
        <taxon>Eukaryota</taxon>
        <taxon>Fungi</taxon>
        <taxon>Dikarya</taxon>
        <taxon>Ascomycota</taxon>
        <taxon>Pezizomycotina</taxon>
        <taxon>Eurotiomycetes</taxon>
        <taxon>Eurotiomycetidae</taxon>
        <taxon>Eurotiales</taxon>
        <taxon>Trichocomaceae</taxon>
        <taxon>Talaromyces</taxon>
        <taxon>Talaromyces sect. Islandici</taxon>
    </lineage>
</organism>
<dbReference type="CDD" id="cd12148">
    <property type="entry name" value="fungal_TF_MHR"/>
    <property type="match status" value="1"/>
</dbReference>
<name>A0A0U1M4N3_TALIS</name>
<dbReference type="AlphaFoldDB" id="A0A0U1M4N3"/>
<dbReference type="SMART" id="SM00906">
    <property type="entry name" value="Fungal_trans"/>
    <property type="match status" value="1"/>
</dbReference>